<organism evidence="9 10">
    <name type="scientific">Sulfurospirillum tamanense</name>
    <dbReference type="NCBI Taxonomy" id="2813362"/>
    <lineage>
        <taxon>Bacteria</taxon>
        <taxon>Pseudomonadati</taxon>
        <taxon>Campylobacterota</taxon>
        <taxon>Epsilonproteobacteria</taxon>
        <taxon>Campylobacterales</taxon>
        <taxon>Sulfurospirillaceae</taxon>
        <taxon>Sulfurospirillum</taxon>
    </lineage>
</organism>
<dbReference type="InterPro" id="IPR056203">
    <property type="entry name" value="Cds6_C"/>
</dbReference>
<evidence type="ECO:0000313" key="9">
    <source>
        <dbReference type="EMBL" id="MBN2963527.1"/>
    </source>
</evidence>
<dbReference type="Proteomes" id="UP000703590">
    <property type="component" value="Unassembled WGS sequence"/>
</dbReference>
<feature type="active site" description="Proton donor/acceptor" evidence="7">
    <location>
        <position position="155"/>
    </location>
</feature>
<proteinExistence type="inferred from homology"/>
<dbReference type="SUPFAM" id="SSF141523">
    <property type="entry name" value="L,D-transpeptidase catalytic domain-like"/>
    <property type="match status" value="1"/>
</dbReference>
<gene>
    <name evidence="9" type="ORF">JWV37_01945</name>
</gene>
<keyword evidence="3" id="KW-0808">Transferase</keyword>
<keyword evidence="6 7" id="KW-0961">Cell wall biogenesis/degradation</keyword>
<evidence type="ECO:0000256" key="6">
    <source>
        <dbReference type="ARBA" id="ARBA00023316"/>
    </source>
</evidence>
<dbReference type="CDD" id="cd16913">
    <property type="entry name" value="YkuD_like"/>
    <property type="match status" value="1"/>
</dbReference>
<dbReference type="Pfam" id="PF24125">
    <property type="entry name" value="Cds6_C"/>
    <property type="match status" value="1"/>
</dbReference>
<dbReference type="EMBL" id="JAFHKK010000002">
    <property type="protein sequence ID" value="MBN2963527.1"/>
    <property type="molecule type" value="Genomic_DNA"/>
</dbReference>
<dbReference type="SUPFAM" id="SSF54427">
    <property type="entry name" value="NTF2-like"/>
    <property type="match status" value="1"/>
</dbReference>
<dbReference type="InterPro" id="IPR032710">
    <property type="entry name" value="NTF2-like_dom_sf"/>
</dbReference>
<feature type="domain" description="L,D-TPase catalytic" evidence="8">
    <location>
        <begin position="65"/>
        <end position="196"/>
    </location>
</feature>
<dbReference type="PROSITE" id="PS52029">
    <property type="entry name" value="LD_TPASE"/>
    <property type="match status" value="1"/>
</dbReference>
<name>A0ABS2WPN6_9BACT</name>
<reference evidence="10" key="2">
    <citation type="submission" date="2021-02" db="EMBL/GenBank/DDBJ databases">
        <title>Sulfurospirillum tamanensis sp. nov.</title>
        <authorList>
            <person name="Merkel A.Y."/>
        </authorList>
    </citation>
    <scope>NUCLEOTIDE SEQUENCE [LARGE SCALE GENOMIC DNA]</scope>
    <source>
        <strain evidence="10">T05b</strain>
    </source>
</reference>
<dbReference type="Gene3D" id="2.40.440.10">
    <property type="entry name" value="L,D-transpeptidase catalytic domain-like"/>
    <property type="match status" value="1"/>
</dbReference>
<keyword evidence="5 7" id="KW-0573">Peptidoglycan synthesis</keyword>
<evidence type="ECO:0000313" key="10">
    <source>
        <dbReference type="Proteomes" id="UP000703590"/>
    </source>
</evidence>
<dbReference type="Pfam" id="PF03734">
    <property type="entry name" value="YkuD"/>
    <property type="match status" value="1"/>
</dbReference>
<dbReference type="InterPro" id="IPR038063">
    <property type="entry name" value="Transpep_catalytic_dom"/>
</dbReference>
<dbReference type="RefSeq" id="WP_205457965.1">
    <property type="nucleotide sequence ID" value="NZ_JAFHKK010000002.1"/>
</dbReference>
<dbReference type="InterPro" id="IPR005490">
    <property type="entry name" value="LD_TPept_cat_dom"/>
</dbReference>
<evidence type="ECO:0000256" key="4">
    <source>
        <dbReference type="ARBA" id="ARBA00022960"/>
    </source>
</evidence>
<feature type="active site" description="Nucleophile" evidence="7">
    <location>
        <position position="172"/>
    </location>
</feature>
<sequence length="321" mass="37628">MFRVLLISSIVWAHLWAIPLVETYRTQGVAALEKQAEEVLQSRAYWDAFIGEKDVSLGYYEREPMLVLVDKTADTLKVFEFEKGNPVLQMQHPVITGIGGDKQREGDLKTPVGVYEVVRRFVPSDPFYGQIAFALSYPNIMDKRMGKDGYGIWIHGHPLNSAQRYDQNTRGCVVMTNDLLDIFDAKVQEKKTLTLISEAGEPKVEKETIVALLTQVFEWRNAWKYSDVNRYMTFYHEDFRRFDGMRLEEFTRMKRTIFSRNEDKMILFNDLAVVPYPNEEGRPLFRVSYHQTYETKNYQHRGNKEIYVDFSNNQMKILVER</sequence>
<comment type="pathway">
    <text evidence="1 7">Cell wall biogenesis; peptidoglycan biosynthesis.</text>
</comment>
<reference evidence="9 10" key="3">
    <citation type="submission" date="2021-02" db="EMBL/GenBank/DDBJ databases">
        <authorList>
            <person name="Merkel A.Y."/>
        </authorList>
    </citation>
    <scope>NUCLEOTIDE SEQUENCE [LARGE SCALE GENOMIC DNA]</scope>
    <source>
        <strain evidence="9 10">T05b</strain>
    </source>
</reference>
<protein>
    <submittedName>
        <fullName evidence="9">L,D-transpeptidase family protein</fullName>
    </submittedName>
</protein>
<evidence type="ECO:0000256" key="5">
    <source>
        <dbReference type="ARBA" id="ARBA00022984"/>
    </source>
</evidence>
<accession>A0ABS2WPN6</accession>
<comment type="similarity">
    <text evidence="2">Belongs to the YkuD family.</text>
</comment>
<dbReference type="PANTHER" id="PTHR36699">
    <property type="entry name" value="LD-TRANSPEPTIDASE"/>
    <property type="match status" value="1"/>
</dbReference>
<keyword evidence="10" id="KW-1185">Reference proteome</keyword>
<reference evidence="9 10" key="1">
    <citation type="submission" date="2021-02" db="EMBL/GenBank/DDBJ databases">
        <title>Sulfurospirillum tamanensis sp. nov.</title>
        <authorList>
            <person name="Frolova A."/>
            <person name="Merkel A."/>
            <person name="Slobodkin A."/>
        </authorList>
    </citation>
    <scope>NUCLEOTIDE SEQUENCE [LARGE SCALE GENOMIC DNA]</scope>
    <source>
        <strain evidence="9 10">T05b</strain>
    </source>
</reference>
<evidence type="ECO:0000256" key="3">
    <source>
        <dbReference type="ARBA" id="ARBA00022679"/>
    </source>
</evidence>
<evidence type="ECO:0000259" key="8">
    <source>
        <dbReference type="PROSITE" id="PS52029"/>
    </source>
</evidence>
<keyword evidence="4 7" id="KW-0133">Cell shape</keyword>
<comment type="caution">
    <text evidence="9">The sequence shown here is derived from an EMBL/GenBank/DDBJ whole genome shotgun (WGS) entry which is preliminary data.</text>
</comment>
<dbReference type="PANTHER" id="PTHR36699:SF1">
    <property type="entry name" value="L,D-TRANSPEPTIDASE YAFK-RELATED"/>
    <property type="match status" value="1"/>
</dbReference>
<evidence type="ECO:0000256" key="7">
    <source>
        <dbReference type="PROSITE-ProRule" id="PRU01373"/>
    </source>
</evidence>
<evidence type="ECO:0000256" key="2">
    <source>
        <dbReference type="ARBA" id="ARBA00005992"/>
    </source>
</evidence>
<evidence type="ECO:0000256" key="1">
    <source>
        <dbReference type="ARBA" id="ARBA00004752"/>
    </source>
</evidence>